<name>A0A1M5AM37_MARH1</name>
<sequence length="43" mass="4945">MKKTIILIIIGILLFSTILFAGDNDKEYTTDSYNHQIQNEISE</sequence>
<gene>
    <name evidence="1" type="ORF">SAMN02745164_02226</name>
</gene>
<dbReference type="STRING" id="1122195.SAMN02745164_02226"/>
<dbReference type="EMBL" id="FQUI01000067">
    <property type="protein sequence ID" value="SHF31309.1"/>
    <property type="molecule type" value="Genomic_DNA"/>
</dbReference>
<keyword evidence="2" id="KW-1185">Reference proteome</keyword>
<evidence type="ECO:0000313" key="1">
    <source>
        <dbReference type="EMBL" id="SHF31309.1"/>
    </source>
</evidence>
<dbReference type="RefSeq" id="WP_268776026.1">
    <property type="nucleotide sequence ID" value="NZ_FQUI01000067.1"/>
</dbReference>
<proteinExistence type="predicted"/>
<accession>A0A1M5AM37</accession>
<dbReference type="Proteomes" id="UP000184334">
    <property type="component" value="Unassembled WGS sequence"/>
</dbReference>
<evidence type="ECO:0000313" key="2">
    <source>
        <dbReference type="Proteomes" id="UP000184334"/>
    </source>
</evidence>
<protein>
    <submittedName>
        <fullName evidence="1">Uncharacterized protein</fullName>
    </submittedName>
</protein>
<organism evidence="1 2">
    <name type="scientific">Marinitoga hydrogenitolerans (strain DSM 16785 / JCM 12826 / AT1271)</name>
    <dbReference type="NCBI Taxonomy" id="1122195"/>
    <lineage>
        <taxon>Bacteria</taxon>
        <taxon>Thermotogati</taxon>
        <taxon>Thermotogota</taxon>
        <taxon>Thermotogae</taxon>
        <taxon>Petrotogales</taxon>
        <taxon>Petrotogaceae</taxon>
        <taxon>Marinitoga</taxon>
    </lineage>
</organism>
<dbReference type="AlphaFoldDB" id="A0A1M5AM37"/>
<comment type="caution">
    <text evidence="1">The sequence shown here is derived from an EMBL/GenBank/DDBJ whole genome shotgun (WGS) entry which is preliminary data.</text>
</comment>
<reference evidence="1" key="1">
    <citation type="submission" date="2016-11" db="EMBL/GenBank/DDBJ databases">
        <authorList>
            <person name="Varghese N."/>
            <person name="Submissions S."/>
        </authorList>
    </citation>
    <scope>NUCLEOTIDE SEQUENCE [LARGE SCALE GENOMIC DNA]</scope>
    <source>
        <strain evidence="1">DSM 16785</strain>
    </source>
</reference>